<dbReference type="GO" id="GO:0005249">
    <property type="term" value="F:voltage-gated potassium channel activity"/>
    <property type="evidence" value="ECO:0007669"/>
    <property type="project" value="InterPro"/>
</dbReference>
<sequence>MPPFRKRVYHSLFEGTEHHGRLSKTNLVLVVVILAAITVSIIGTERSIAHTHHDLLIGAEMGFGLVFLAEYVVRLWCIPEKSGPGSATAKRLRYAFSPLALIDLFVVVISLIPFFIGNGAILRVVRLARLAALVKFNRFSHAVEEISEVIWERRYELAVTIGLGWVVLLFGATALYWAEGDVQPEKFGSIPRALWWAIVTLTTVGYGDAVPITPLGKGLASLVALSGIVLVAMPAGIMAAAFSEAMQKRREREIAAHIEAEVERKVDAEVDRLAAEEDRLRRK</sequence>
<dbReference type="PANTHER" id="PTHR11537:SF254">
    <property type="entry name" value="POTASSIUM VOLTAGE-GATED CHANNEL PROTEIN SHAB"/>
    <property type="match status" value="1"/>
</dbReference>
<dbReference type="Pfam" id="PF00520">
    <property type="entry name" value="Ion_trans"/>
    <property type="match status" value="1"/>
</dbReference>
<feature type="transmembrane region" description="Helical" evidence="11">
    <location>
        <begin position="26"/>
        <end position="43"/>
    </location>
</feature>
<dbReference type="GO" id="GO:0001508">
    <property type="term" value="P:action potential"/>
    <property type="evidence" value="ECO:0007669"/>
    <property type="project" value="TreeGrafter"/>
</dbReference>
<accession>A0AAJ6BPR9</accession>
<dbReference type="Gene3D" id="1.10.287.70">
    <property type="match status" value="1"/>
</dbReference>
<feature type="domain" description="Ion transport" evidence="12">
    <location>
        <begin position="27"/>
        <end position="249"/>
    </location>
</feature>
<dbReference type="Proteomes" id="UP001218362">
    <property type="component" value="Chromosome"/>
</dbReference>
<feature type="transmembrane region" description="Helical" evidence="11">
    <location>
        <begin position="190"/>
        <end position="207"/>
    </location>
</feature>
<evidence type="ECO:0000256" key="5">
    <source>
        <dbReference type="ARBA" id="ARBA00022826"/>
    </source>
</evidence>
<dbReference type="GO" id="GO:0008076">
    <property type="term" value="C:voltage-gated potassium channel complex"/>
    <property type="evidence" value="ECO:0007669"/>
    <property type="project" value="InterPro"/>
</dbReference>
<dbReference type="PRINTS" id="PR00169">
    <property type="entry name" value="KCHANNEL"/>
</dbReference>
<evidence type="ECO:0000256" key="11">
    <source>
        <dbReference type="SAM" id="Phobius"/>
    </source>
</evidence>
<dbReference type="SUPFAM" id="SSF81324">
    <property type="entry name" value="Voltage-gated potassium channels"/>
    <property type="match status" value="1"/>
</dbReference>
<feature type="transmembrane region" description="Helical" evidence="11">
    <location>
        <begin position="157"/>
        <end position="178"/>
    </location>
</feature>
<gene>
    <name evidence="13" type="ORF">P0Y56_08280</name>
</gene>
<dbReference type="AlphaFoldDB" id="A0AAJ6BPR9"/>
<dbReference type="InterPro" id="IPR028325">
    <property type="entry name" value="VG_K_chnl"/>
</dbReference>
<evidence type="ECO:0000256" key="4">
    <source>
        <dbReference type="ARBA" id="ARBA00022692"/>
    </source>
</evidence>
<evidence type="ECO:0000256" key="10">
    <source>
        <dbReference type="ARBA" id="ARBA00023303"/>
    </source>
</evidence>
<keyword evidence="3" id="KW-0633">Potassium transport</keyword>
<keyword evidence="8" id="KW-0406">Ion transport</keyword>
<evidence type="ECO:0000256" key="8">
    <source>
        <dbReference type="ARBA" id="ARBA00023065"/>
    </source>
</evidence>
<evidence type="ECO:0000259" key="12">
    <source>
        <dbReference type="Pfam" id="PF00520"/>
    </source>
</evidence>
<evidence type="ECO:0000256" key="2">
    <source>
        <dbReference type="ARBA" id="ARBA00022448"/>
    </source>
</evidence>
<keyword evidence="10" id="KW-0407">Ion channel</keyword>
<feature type="transmembrane region" description="Helical" evidence="11">
    <location>
        <begin position="219"/>
        <end position="242"/>
    </location>
</feature>
<keyword evidence="9 11" id="KW-0472">Membrane</keyword>
<evidence type="ECO:0000256" key="1">
    <source>
        <dbReference type="ARBA" id="ARBA00004141"/>
    </source>
</evidence>
<protein>
    <submittedName>
        <fullName evidence="13">Ion transporter</fullName>
    </submittedName>
</protein>
<proteinExistence type="predicted"/>
<dbReference type="EMBL" id="CP119316">
    <property type="protein sequence ID" value="WEK48277.1"/>
    <property type="molecule type" value="Genomic_DNA"/>
</dbReference>
<comment type="subcellular location">
    <subcellularLocation>
        <location evidence="1">Membrane</location>
        <topology evidence="1">Multi-pass membrane protein</topology>
    </subcellularLocation>
</comment>
<evidence type="ECO:0000313" key="14">
    <source>
        <dbReference type="Proteomes" id="UP001218362"/>
    </source>
</evidence>
<feature type="transmembrane region" description="Helical" evidence="11">
    <location>
        <begin position="55"/>
        <end position="73"/>
    </location>
</feature>
<evidence type="ECO:0000256" key="9">
    <source>
        <dbReference type="ARBA" id="ARBA00023136"/>
    </source>
</evidence>
<feature type="transmembrane region" description="Helical" evidence="11">
    <location>
        <begin position="94"/>
        <end position="116"/>
    </location>
</feature>
<evidence type="ECO:0000313" key="13">
    <source>
        <dbReference type="EMBL" id="WEK48277.1"/>
    </source>
</evidence>
<keyword evidence="2" id="KW-0813">Transport</keyword>
<organism evidence="13 14">
    <name type="scientific">Candidatus Andeanibacterium colombiense</name>
    <dbReference type="NCBI Taxonomy" id="3121345"/>
    <lineage>
        <taxon>Bacteria</taxon>
        <taxon>Pseudomonadati</taxon>
        <taxon>Pseudomonadota</taxon>
        <taxon>Alphaproteobacteria</taxon>
        <taxon>Sphingomonadales</taxon>
        <taxon>Sphingomonadaceae</taxon>
        <taxon>Candidatus Andeanibacterium</taxon>
    </lineage>
</organism>
<keyword evidence="7 11" id="KW-1133">Transmembrane helix</keyword>
<name>A0AAJ6BPR9_9SPHN</name>
<reference evidence="13" key="1">
    <citation type="submission" date="2023-03" db="EMBL/GenBank/DDBJ databases">
        <title>Andean soil-derived lignocellulolytic bacterial consortium as a source of novel taxa and putative plastic-active enzymes.</title>
        <authorList>
            <person name="Diaz-Garcia L."/>
            <person name="Chuvochina M."/>
            <person name="Feuerriegel G."/>
            <person name="Bunk B."/>
            <person name="Sproer C."/>
            <person name="Streit W.R."/>
            <person name="Rodriguez L.M."/>
            <person name="Overmann J."/>
            <person name="Jimenez D.J."/>
        </authorList>
    </citation>
    <scope>NUCLEOTIDE SEQUENCE</scope>
    <source>
        <strain evidence="13">MAG 26</strain>
    </source>
</reference>
<keyword evidence="6" id="KW-0630">Potassium</keyword>
<dbReference type="KEGG" id="acob:P0Y56_08280"/>
<dbReference type="PANTHER" id="PTHR11537">
    <property type="entry name" value="VOLTAGE-GATED POTASSIUM CHANNEL"/>
    <property type="match status" value="1"/>
</dbReference>
<keyword evidence="4 11" id="KW-0812">Transmembrane</keyword>
<evidence type="ECO:0000256" key="7">
    <source>
        <dbReference type="ARBA" id="ARBA00022989"/>
    </source>
</evidence>
<evidence type="ECO:0000256" key="3">
    <source>
        <dbReference type="ARBA" id="ARBA00022538"/>
    </source>
</evidence>
<evidence type="ECO:0000256" key="6">
    <source>
        <dbReference type="ARBA" id="ARBA00022958"/>
    </source>
</evidence>
<dbReference type="InterPro" id="IPR005821">
    <property type="entry name" value="Ion_trans_dom"/>
</dbReference>
<keyword evidence="5" id="KW-0631">Potassium channel</keyword>